<accession>A0A4Y2GXZ2</accession>
<dbReference type="EMBL" id="BGPR01179707">
    <property type="protein sequence ID" value="GBM58657.1"/>
    <property type="molecule type" value="Genomic_DNA"/>
</dbReference>
<proteinExistence type="predicted"/>
<protein>
    <submittedName>
        <fullName evidence="2">Uncharacterized protein</fullName>
    </submittedName>
</protein>
<evidence type="ECO:0000313" key="2">
    <source>
        <dbReference type="EMBL" id="GBM58630.1"/>
    </source>
</evidence>
<evidence type="ECO:0000313" key="5">
    <source>
        <dbReference type="Proteomes" id="UP000499080"/>
    </source>
</evidence>
<name>A0A4Y2GXZ2_ARAVE</name>
<dbReference type="EMBL" id="BGPR01179699">
    <property type="protein sequence ID" value="GBM58630.1"/>
    <property type="molecule type" value="Genomic_DNA"/>
</dbReference>
<feature type="region of interest" description="Disordered" evidence="1">
    <location>
        <begin position="69"/>
        <end position="99"/>
    </location>
</feature>
<organism evidence="2 5">
    <name type="scientific">Araneus ventricosus</name>
    <name type="common">Orbweaver spider</name>
    <name type="synonym">Epeira ventricosa</name>
    <dbReference type="NCBI Taxonomy" id="182803"/>
    <lineage>
        <taxon>Eukaryota</taxon>
        <taxon>Metazoa</taxon>
        <taxon>Ecdysozoa</taxon>
        <taxon>Arthropoda</taxon>
        <taxon>Chelicerata</taxon>
        <taxon>Arachnida</taxon>
        <taxon>Araneae</taxon>
        <taxon>Araneomorphae</taxon>
        <taxon>Entelegynae</taxon>
        <taxon>Araneoidea</taxon>
        <taxon>Araneidae</taxon>
        <taxon>Araneus</taxon>
    </lineage>
</organism>
<keyword evidence="5" id="KW-1185">Reference proteome</keyword>
<evidence type="ECO:0000313" key="3">
    <source>
        <dbReference type="EMBL" id="GBM58635.1"/>
    </source>
</evidence>
<sequence>PYADISFEALNLYLNHLVLSQIHLVHLSDGHCNCSNAEARVLMSITGHGPNSRVGGSHYHRQRVNPTHYFTHQESDTPLTYPAASHPLTRGAPSEASST</sequence>
<dbReference type="AlphaFoldDB" id="A0A4Y2GXZ2"/>
<comment type="caution">
    <text evidence="2">The sequence shown here is derived from an EMBL/GenBank/DDBJ whole genome shotgun (WGS) entry which is preliminary data.</text>
</comment>
<evidence type="ECO:0000313" key="4">
    <source>
        <dbReference type="EMBL" id="GBM58657.1"/>
    </source>
</evidence>
<dbReference type="EMBL" id="BGPR01179702">
    <property type="protein sequence ID" value="GBM58635.1"/>
    <property type="molecule type" value="Genomic_DNA"/>
</dbReference>
<feature type="compositionally biased region" description="Polar residues" evidence="1">
    <location>
        <begin position="69"/>
        <end position="78"/>
    </location>
</feature>
<evidence type="ECO:0000256" key="1">
    <source>
        <dbReference type="SAM" id="MobiDB-lite"/>
    </source>
</evidence>
<reference evidence="2 5" key="1">
    <citation type="journal article" date="2019" name="Sci. Rep.">
        <title>Orb-weaving spider Araneus ventricosus genome elucidates the spidroin gene catalogue.</title>
        <authorList>
            <person name="Kono N."/>
            <person name="Nakamura H."/>
            <person name="Ohtoshi R."/>
            <person name="Moran D.A.P."/>
            <person name="Shinohara A."/>
            <person name="Yoshida Y."/>
            <person name="Fujiwara M."/>
            <person name="Mori M."/>
            <person name="Tomita M."/>
            <person name="Arakawa K."/>
        </authorList>
    </citation>
    <scope>NUCLEOTIDE SEQUENCE [LARGE SCALE GENOMIC DNA]</scope>
</reference>
<feature type="non-terminal residue" evidence="2">
    <location>
        <position position="1"/>
    </location>
</feature>
<gene>
    <name evidence="2" type="ORF">AVEN_197462_1</name>
    <name evidence="3" type="ORF">AVEN_249851_1</name>
    <name evidence="4" type="ORF">AVEN_265671_1</name>
</gene>
<dbReference type="Proteomes" id="UP000499080">
    <property type="component" value="Unassembled WGS sequence"/>
</dbReference>